<sequence>GVDAGSRAGAVRVPAARRPGRAPAVHGRRRHGGQQRRRKPLRAGHPGQRVPLHLPVHHEGAGAVRQAAGGRHPQGRRHHRQHLEPPPDGAEHGGRGGGAAGAGDQGVRGGRAREGVPPGVRRRARGAAPQGLRLLPLHLIRPRHRHALPLHGPPRLLQRLPRLLPRPLPHPAAGAHVLQAPAALQVVLPLNQVRTVSPSASMWRPSERYIQVATTDNHEFWFMGFVSYDKALKHLSDALQRRP</sequence>
<reference evidence="3" key="2">
    <citation type="journal article" date="2017" name="Nat. Plants">
        <title>The Aegilops tauschii genome reveals multiple impacts of transposons.</title>
        <authorList>
            <person name="Zhao G."/>
            <person name="Zou C."/>
            <person name="Li K."/>
            <person name="Wang K."/>
            <person name="Li T."/>
            <person name="Gao L."/>
            <person name="Zhang X."/>
            <person name="Wang H."/>
            <person name="Yang Z."/>
            <person name="Liu X."/>
            <person name="Jiang W."/>
            <person name="Mao L."/>
            <person name="Kong X."/>
            <person name="Jiao Y."/>
            <person name="Jia J."/>
        </authorList>
    </citation>
    <scope>NUCLEOTIDE SEQUENCE [LARGE SCALE GENOMIC DNA]</scope>
    <source>
        <strain evidence="3">cv. AL8/78</strain>
    </source>
</reference>
<dbReference type="Proteomes" id="UP000015105">
    <property type="component" value="Chromosome 4D"/>
</dbReference>
<name>A0A453HBK2_AEGTS</name>
<reference evidence="2" key="5">
    <citation type="journal article" date="2021" name="G3 (Bethesda)">
        <title>Aegilops tauschii genome assembly Aet v5.0 features greater sequence contiguity and improved annotation.</title>
        <authorList>
            <person name="Wang L."/>
            <person name="Zhu T."/>
            <person name="Rodriguez J.C."/>
            <person name="Deal K.R."/>
            <person name="Dubcovsky J."/>
            <person name="McGuire P.E."/>
            <person name="Lux T."/>
            <person name="Spannagl M."/>
            <person name="Mayer K.F.X."/>
            <person name="Baldrich P."/>
            <person name="Meyers B.C."/>
            <person name="Huo N."/>
            <person name="Gu Y.Q."/>
            <person name="Zhou H."/>
            <person name="Devos K.M."/>
            <person name="Bennetzen J.L."/>
            <person name="Unver T."/>
            <person name="Budak H."/>
            <person name="Gulick P.J."/>
            <person name="Galiba G."/>
            <person name="Kalapos B."/>
            <person name="Nelson D.R."/>
            <person name="Li P."/>
            <person name="You F.M."/>
            <person name="Luo M.C."/>
            <person name="Dvorak J."/>
        </authorList>
    </citation>
    <scope>NUCLEOTIDE SEQUENCE [LARGE SCALE GENOMIC DNA]</scope>
    <source>
        <strain evidence="2">cv. AL8/78</strain>
    </source>
</reference>
<evidence type="ECO:0000313" key="3">
    <source>
        <dbReference type="Proteomes" id="UP000015105"/>
    </source>
</evidence>
<feature type="compositionally biased region" description="Low complexity" evidence="1">
    <location>
        <begin position="61"/>
        <end position="71"/>
    </location>
</feature>
<reference evidence="2" key="3">
    <citation type="journal article" date="2017" name="Nature">
        <title>Genome sequence of the progenitor of the wheat D genome Aegilops tauschii.</title>
        <authorList>
            <person name="Luo M.C."/>
            <person name="Gu Y.Q."/>
            <person name="Puiu D."/>
            <person name="Wang H."/>
            <person name="Twardziok S.O."/>
            <person name="Deal K.R."/>
            <person name="Huo N."/>
            <person name="Zhu T."/>
            <person name="Wang L."/>
            <person name="Wang Y."/>
            <person name="McGuire P.E."/>
            <person name="Liu S."/>
            <person name="Long H."/>
            <person name="Ramasamy R.K."/>
            <person name="Rodriguez J.C."/>
            <person name="Van S.L."/>
            <person name="Yuan L."/>
            <person name="Wang Z."/>
            <person name="Xia Z."/>
            <person name="Xiao L."/>
            <person name="Anderson O.D."/>
            <person name="Ouyang S."/>
            <person name="Liang Y."/>
            <person name="Zimin A.V."/>
            <person name="Pertea G."/>
            <person name="Qi P."/>
            <person name="Bennetzen J.L."/>
            <person name="Dai X."/>
            <person name="Dawson M.W."/>
            <person name="Muller H.G."/>
            <person name="Kugler K."/>
            <person name="Rivarola-Duarte L."/>
            <person name="Spannagl M."/>
            <person name="Mayer K.F.X."/>
            <person name="Lu F.H."/>
            <person name="Bevan M.W."/>
            <person name="Leroy P."/>
            <person name="Li P."/>
            <person name="You F.M."/>
            <person name="Sun Q."/>
            <person name="Liu Z."/>
            <person name="Lyons E."/>
            <person name="Wicker T."/>
            <person name="Salzberg S.L."/>
            <person name="Devos K.M."/>
            <person name="Dvorak J."/>
        </authorList>
    </citation>
    <scope>NUCLEOTIDE SEQUENCE [LARGE SCALE GENOMIC DNA]</scope>
    <source>
        <strain evidence="2">cv. AL8/78</strain>
    </source>
</reference>
<protein>
    <submittedName>
        <fullName evidence="2">Uncharacterized protein</fullName>
    </submittedName>
</protein>
<feature type="compositionally biased region" description="Basic residues" evidence="1">
    <location>
        <begin position="26"/>
        <end position="42"/>
    </location>
</feature>
<dbReference type="PANTHER" id="PTHR31969">
    <property type="entry name" value="GEM-LIKE PROTEIN 2"/>
    <property type="match status" value="1"/>
</dbReference>
<proteinExistence type="predicted"/>
<feature type="region of interest" description="Disordered" evidence="1">
    <location>
        <begin position="1"/>
        <end position="128"/>
    </location>
</feature>
<organism evidence="2 3">
    <name type="scientific">Aegilops tauschii subsp. strangulata</name>
    <name type="common">Goatgrass</name>
    <dbReference type="NCBI Taxonomy" id="200361"/>
    <lineage>
        <taxon>Eukaryota</taxon>
        <taxon>Viridiplantae</taxon>
        <taxon>Streptophyta</taxon>
        <taxon>Embryophyta</taxon>
        <taxon>Tracheophyta</taxon>
        <taxon>Spermatophyta</taxon>
        <taxon>Magnoliopsida</taxon>
        <taxon>Liliopsida</taxon>
        <taxon>Poales</taxon>
        <taxon>Poaceae</taxon>
        <taxon>BOP clade</taxon>
        <taxon>Pooideae</taxon>
        <taxon>Triticodae</taxon>
        <taxon>Triticeae</taxon>
        <taxon>Triticinae</taxon>
        <taxon>Aegilops</taxon>
    </lineage>
</organism>
<reference evidence="2" key="4">
    <citation type="submission" date="2019-03" db="UniProtKB">
        <authorList>
            <consortium name="EnsemblPlants"/>
        </authorList>
    </citation>
    <scope>IDENTIFICATION</scope>
</reference>
<feature type="compositionally biased region" description="Gly residues" evidence="1">
    <location>
        <begin position="95"/>
        <end position="109"/>
    </location>
</feature>
<dbReference type="AlphaFoldDB" id="A0A453HBK2"/>
<evidence type="ECO:0000313" key="2">
    <source>
        <dbReference type="EnsemblPlants" id="AET4Gv20138700.2"/>
    </source>
</evidence>
<reference evidence="3" key="1">
    <citation type="journal article" date="2014" name="Science">
        <title>Ancient hybridizations among the ancestral genomes of bread wheat.</title>
        <authorList>
            <consortium name="International Wheat Genome Sequencing Consortium,"/>
            <person name="Marcussen T."/>
            <person name="Sandve S.R."/>
            <person name="Heier L."/>
            <person name="Spannagl M."/>
            <person name="Pfeifer M."/>
            <person name="Jakobsen K.S."/>
            <person name="Wulff B.B."/>
            <person name="Steuernagel B."/>
            <person name="Mayer K.F."/>
            <person name="Olsen O.A."/>
        </authorList>
    </citation>
    <scope>NUCLEOTIDE SEQUENCE [LARGE SCALE GENOMIC DNA]</scope>
    <source>
        <strain evidence="3">cv. AL8/78</strain>
    </source>
</reference>
<feature type="compositionally biased region" description="Low complexity" evidence="1">
    <location>
        <begin position="7"/>
        <end position="25"/>
    </location>
</feature>
<accession>A0A453HBK2</accession>
<dbReference type="EnsemblPlants" id="AET4Gv20138700.2">
    <property type="protein sequence ID" value="AET4Gv20138700.2"/>
    <property type="gene ID" value="AET4Gv20138700"/>
</dbReference>
<dbReference type="Gramene" id="AET4Gv20138700.2">
    <property type="protein sequence ID" value="AET4Gv20138700.2"/>
    <property type="gene ID" value="AET4Gv20138700"/>
</dbReference>
<dbReference type="InterPro" id="IPR037848">
    <property type="entry name" value="GEM-like"/>
</dbReference>
<evidence type="ECO:0000256" key="1">
    <source>
        <dbReference type="SAM" id="MobiDB-lite"/>
    </source>
</evidence>
<dbReference type="STRING" id="200361.A0A453HBK2"/>
<keyword evidence="3" id="KW-1185">Reference proteome</keyword>
<dbReference type="InterPro" id="IPR011993">
    <property type="entry name" value="PH-like_dom_sf"/>
</dbReference>
<feature type="compositionally biased region" description="Basic and acidic residues" evidence="1">
    <location>
        <begin position="82"/>
        <end position="94"/>
    </location>
</feature>
<dbReference type="Gene3D" id="2.30.29.30">
    <property type="entry name" value="Pleckstrin-homology domain (PH domain)/Phosphotyrosine-binding domain (PTB)"/>
    <property type="match status" value="1"/>
</dbReference>